<dbReference type="EMBL" id="JAQJAE010000003">
    <property type="protein sequence ID" value="KAJ5602535.1"/>
    <property type="molecule type" value="Genomic_DNA"/>
</dbReference>
<keyword evidence="1" id="KW-1133">Transmembrane helix</keyword>
<evidence type="ECO:0000256" key="1">
    <source>
        <dbReference type="SAM" id="Phobius"/>
    </source>
</evidence>
<evidence type="ECO:0000313" key="3">
    <source>
        <dbReference type="Proteomes" id="UP001213799"/>
    </source>
</evidence>
<dbReference type="GeneID" id="81586790"/>
<keyword evidence="1" id="KW-0472">Membrane</keyword>
<dbReference type="AlphaFoldDB" id="A0AAD6E5S2"/>
<name>A0AAD6E5S2_9EURO</name>
<reference evidence="2" key="2">
    <citation type="submission" date="2023-01" db="EMBL/GenBank/DDBJ databases">
        <authorList>
            <person name="Petersen C."/>
        </authorList>
    </citation>
    <scope>NUCLEOTIDE SEQUENCE</scope>
    <source>
        <strain evidence="2">IBT 12815</strain>
    </source>
</reference>
<sequence length="153" mass="17713">MSPPWKRNGLPLTILVSFLVGLIFGSIFSTLAIAAINHIYLSVNTTGTVPLTNHLIPYVLEQGEHEVASAADNYHRSHCFYTWEVVVRALRNRSPMVEEMMSYDHVMHCRMMVLQPVRVNSTIGVEIHREYTRCAFYETWIHNLPEDEYSFRD</sequence>
<keyword evidence="3" id="KW-1185">Reference proteome</keyword>
<dbReference type="Proteomes" id="UP001213799">
    <property type="component" value="Unassembled WGS sequence"/>
</dbReference>
<gene>
    <name evidence="2" type="ORF">N7537_005491</name>
</gene>
<comment type="caution">
    <text evidence="2">The sequence shown here is derived from an EMBL/GenBank/DDBJ whole genome shotgun (WGS) entry which is preliminary data.</text>
</comment>
<feature type="transmembrane region" description="Helical" evidence="1">
    <location>
        <begin position="12"/>
        <end position="36"/>
    </location>
</feature>
<organism evidence="2 3">
    <name type="scientific">Penicillium hordei</name>
    <dbReference type="NCBI Taxonomy" id="40994"/>
    <lineage>
        <taxon>Eukaryota</taxon>
        <taxon>Fungi</taxon>
        <taxon>Dikarya</taxon>
        <taxon>Ascomycota</taxon>
        <taxon>Pezizomycotina</taxon>
        <taxon>Eurotiomycetes</taxon>
        <taxon>Eurotiomycetidae</taxon>
        <taxon>Eurotiales</taxon>
        <taxon>Aspergillaceae</taxon>
        <taxon>Penicillium</taxon>
    </lineage>
</organism>
<proteinExistence type="predicted"/>
<reference evidence="2" key="1">
    <citation type="journal article" date="2023" name="IMA Fungus">
        <title>Comparative genomic study of the Penicillium genus elucidates a diverse pangenome and 15 lateral gene transfer events.</title>
        <authorList>
            <person name="Petersen C."/>
            <person name="Sorensen T."/>
            <person name="Nielsen M.R."/>
            <person name="Sondergaard T.E."/>
            <person name="Sorensen J.L."/>
            <person name="Fitzpatrick D.A."/>
            <person name="Frisvad J.C."/>
            <person name="Nielsen K.L."/>
        </authorList>
    </citation>
    <scope>NUCLEOTIDE SEQUENCE</scope>
    <source>
        <strain evidence="2">IBT 12815</strain>
    </source>
</reference>
<dbReference type="RefSeq" id="XP_056752333.1">
    <property type="nucleotide sequence ID" value="XM_056896548.1"/>
</dbReference>
<keyword evidence="1" id="KW-0812">Transmembrane</keyword>
<accession>A0AAD6E5S2</accession>
<evidence type="ECO:0000313" key="2">
    <source>
        <dbReference type="EMBL" id="KAJ5602535.1"/>
    </source>
</evidence>
<protein>
    <submittedName>
        <fullName evidence="2">Uncharacterized protein</fullName>
    </submittedName>
</protein>